<comment type="caution">
    <text evidence="2">The sequence shown here is derived from an EMBL/GenBank/DDBJ whole genome shotgun (WGS) entry which is preliminary data.</text>
</comment>
<dbReference type="AlphaFoldDB" id="A0A1R1X4T4"/>
<feature type="region of interest" description="Disordered" evidence="1">
    <location>
        <begin position="301"/>
        <end position="322"/>
    </location>
</feature>
<reference evidence="2 3" key="1">
    <citation type="submission" date="2017-01" db="EMBL/GenBank/DDBJ databases">
        <authorList>
            <person name="Mah S.A."/>
            <person name="Swanson W.J."/>
            <person name="Moy G.W."/>
            <person name="Vacquier V.D."/>
        </authorList>
    </citation>
    <scope>NUCLEOTIDE SEQUENCE [LARGE SCALE GENOMIC DNA]</scope>
    <source>
        <strain evidence="2 3">GSMNP</strain>
    </source>
</reference>
<feature type="compositionally biased region" description="Low complexity" evidence="1">
    <location>
        <begin position="126"/>
        <end position="135"/>
    </location>
</feature>
<sequence>MNFLKAKDGRKIKRLADVEAVERTKRHKADDSKIKELKQQIMDLAELVPSKITQESAENIMAFITKCKGYLEQNTFKVPDFVFKSKVPVKIQSVSSKPDTSNVKRENNNHKPQTKLKVSKEPSQQKSSYASAAKKGVNPPQKSRVRKRTELTADQITKIIDGVAPVESSKYKLVYFDGMKRSKITWVKQLLYQSQVRPYFMGNISWVEDSKLEVCVNEKMAPQLISYMESIKGISTDISYSPLNKQSDEITLSVLKERFKWQASDKNRNIPSRRMASLLNKIKPGELSGFKETFLFGYSDQDNEPAKHNSPPAIGDSDGMGL</sequence>
<evidence type="ECO:0000256" key="1">
    <source>
        <dbReference type="SAM" id="MobiDB-lite"/>
    </source>
</evidence>
<dbReference type="Proteomes" id="UP000187283">
    <property type="component" value="Unassembled WGS sequence"/>
</dbReference>
<keyword evidence="3" id="KW-1185">Reference proteome</keyword>
<dbReference type="OrthoDB" id="5596692at2759"/>
<dbReference type="EMBL" id="LSSN01005361">
    <property type="protein sequence ID" value="OMJ09639.1"/>
    <property type="molecule type" value="Genomic_DNA"/>
</dbReference>
<proteinExistence type="predicted"/>
<organism evidence="2 3">
    <name type="scientific">Smittium culicis</name>
    <dbReference type="NCBI Taxonomy" id="133412"/>
    <lineage>
        <taxon>Eukaryota</taxon>
        <taxon>Fungi</taxon>
        <taxon>Fungi incertae sedis</taxon>
        <taxon>Zoopagomycota</taxon>
        <taxon>Kickxellomycotina</taxon>
        <taxon>Harpellomycetes</taxon>
        <taxon>Harpellales</taxon>
        <taxon>Legeriomycetaceae</taxon>
        <taxon>Smittium</taxon>
    </lineage>
</organism>
<accession>A0A1R1X4T4</accession>
<name>A0A1R1X4T4_9FUNG</name>
<evidence type="ECO:0000313" key="3">
    <source>
        <dbReference type="Proteomes" id="UP000187283"/>
    </source>
</evidence>
<evidence type="ECO:0000313" key="2">
    <source>
        <dbReference type="EMBL" id="OMJ09639.1"/>
    </source>
</evidence>
<feature type="region of interest" description="Disordered" evidence="1">
    <location>
        <begin position="94"/>
        <end position="148"/>
    </location>
</feature>
<protein>
    <submittedName>
        <fullName evidence="2">Uncharacterized protein</fullName>
    </submittedName>
</protein>
<gene>
    <name evidence="2" type="ORF">AYI70_g10814</name>
</gene>